<name>A0A133V6I3_9EURY</name>
<sequence>MSETKGMLSQYLETERKFEGKWFALKGGELIALADTNGELWGKLRELDARDVLIGYAPTKAEREADCLYVIFR</sequence>
<evidence type="ECO:0000259" key="1">
    <source>
        <dbReference type="Pfam" id="PF18929"/>
    </source>
</evidence>
<dbReference type="EMBL" id="LHXY01000015">
    <property type="protein sequence ID" value="KXB02043.1"/>
    <property type="molecule type" value="Genomic_DNA"/>
</dbReference>
<dbReference type="Pfam" id="PF18929">
    <property type="entry name" value="DUF5678"/>
    <property type="match status" value="1"/>
</dbReference>
<evidence type="ECO:0000313" key="3">
    <source>
        <dbReference type="Proteomes" id="UP000070035"/>
    </source>
</evidence>
<comment type="caution">
    <text evidence="2">The sequence shown here is derived from an EMBL/GenBank/DDBJ whole genome shotgun (WGS) entry which is preliminary data.</text>
</comment>
<evidence type="ECO:0000313" key="2">
    <source>
        <dbReference type="EMBL" id="KXB02043.1"/>
    </source>
</evidence>
<dbReference type="AlphaFoldDB" id="A0A133V6I3"/>
<dbReference type="Proteomes" id="UP000070035">
    <property type="component" value="Unassembled WGS sequence"/>
</dbReference>
<organism evidence="2 3">
    <name type="scientific">candidate division MSBL1 archaeon SCGC-AAA261F17</name>
    <dbReference type="NCBI Taxonomy" id="1698274"/>
    <lineage>
        <taxon>Archaea</taxon>
        <taxon>Methanobacteriati</taxon>
        <taxon>Methanobacteriota</taxon>
        <taxon>candidate division MSBL1</taxon>
    </lineage>
</organism>
<reference evidence="2 3" key="1">
    <citation type="journal article" date="2016" name="Sci. Rep.">
        <title>Metabolic traits of an uncultured archaeal lineage -MSBL1- from brine pools of the Red Sea.</title>
        <authorList>
            <person name="Mwirichia R."/>
            <person name="Alam I."/>
            <person name="Rashid M."/>
            <person name="Vinu M."/>
            <person name="Ba-Alawi W."/>
            <person name="Anthony Kamau A."/>
            <person name="Kamanda Ngugi D."/>
            <person name="Goker M."/>
            <person name="Klenk H.P."/>
            <person name="Bajic V."/>
            <person name="Stingl U."/>
        </authorList>
    </citation>
    <scope>NUCLEOTIDE SEQUENCE [LARGE SCALE GENOMIC DNA]</scope>
    <source>
        <strain evidence="2">SCGC-AAA261F17</strain>
    </source>
</reference>
<protein>
    <recommendedName>
        <fullName evidence="1">DUF5678 domain-containing protein</fullName>
    </recommendedName>
</protein>
<feature type="domain" description="DUF5678" evidence="1">
    <location>
        <begin position="13"/>
        <end position="60"/>
    </location>
</feature>
<gene>
    <name evidence="2" type="ORF">AKJ44_01505</name>
</gene>
<proteinExistence type="predicted"/>
<accession>A0A133V6I3</accession>
<keyword evidence="3" id="KW-1185">Reference proteome</keyword>
<dbReference type="InterPro" id="IPR043734">
    <property type="entry name" value="DUF5678"/>
</dbReference>